<evidence type="ECO:0000313" key="2">
    <source>
        <dbReference type="EMBL" id="ODN82082.1"/>
    </source>
</evidence>
<keyword evidence="3" id="KW-1185">Reference proteome</keyword>
<dbReference type="GeneID" id="30153706"/>
<sequence>MDKNASPGPSQPSQGATSEGTVRVPSSGLEFFEYRRRLFLAGLPAPSTPTVEPLPDFYEVPRGLPDPLPIPIRKQPSNASMARVEAALSQEGVEYSKEMWESGVRQLAEKLHEGRKFTKGMRLSLVIKILIASWINDGLWPTNPRTGLPERPPESPLIEGIELFPEGVPVKVIDTPEDQLPPKNEYGAFTQ</sequence>
<evidence type="ECO:0000256" key="1">
    <source>
        <dbReference type="SAM" id="MobiDB-lite"/>
    </source>
</evidence>
<reference evidence="2 3" key="1">
    <citation type="submission" date="2016-06" db="EMBL/GenBank/DDBJ databases">
        <title>Evolution of pathogenesis and genome organization in the Tremellales.</title>
        <authorList>
            <person name="Cuomo C."/>
            <person name="Litvintseva A."/>
            <person name="Heitman J."/>
            <person name="Chen Y."/>
            <person name="Sun S."/>
            <person name="Springer D."/>
            <person name="Dromer F."/>
            <person name="Young S."/>
            <person name="Zeng Q."/>
            <person name="Chapman S."/>
            <person name="Gujja S."/>
            <person name="Saif S."/>
            <person name="Birren B."/>
        </authorList>
    </citation>
    <scope>NUCLEOTIDE SEQUENCE [LARGE SCALE GENOMIC DNA]</scope>
    <source>
        <strain evidence="2 3">CBS 6039</strain>
    </source>
</reference>
<organism evidence="2 3">
    <name type="scientific">Cryptococcus amylolentus CBS 6039</name>
    <dbReference type="NCBI Taxonomy" id="1295533"/>
    <lineage>
        <taxon>Eukaryota</taxon>
        <taxon>Fungi</taxon>
        <taxon>Dikarya</taxon>
        <taxon>Basidiomycota</taxon>
        <taxon>Agaricomycotina</taxon>
        <taxon>Tremellomycetes</taxon>
        <taxon>Tremellales</taxon>
        <taxon>Cryptococcaceae</taxon>
        <taxon>Cryptococcus</taxon>
    </lineage>
</organism>
<dbReference type="Proteomes" id="UP000094065">
    <property type="component" value="Unassembled WGS sequence"/>
</dbReference>
<gene>
    <name evidence="2" type="ORF">L202_02397</name>
</gene>
<name>A0A1E3I0F7_9TREE</name>
<dbReference type="RefSeq" id="XP_018996401.1">
    <property type="nucleotide sequence ID" value="XM_019135998.1"/>
</dbReference>
<evidence type="ECO:0000313" key="3">
    <source>
        <dbReference type="Proteomes" id="UP000094065"/>
    </source>
</evidence>
<feature type="compositionally biased region" description="Polar residues" evidence="1">
    <location>
        <begin position="7"/>
        <end position="20"/>
    </location>
</feature>
<dbReference type="EMBL" id="AWGJ01000003">
    <property type="protein sequence ID" value="ODN82082.1"/>
    <property type="molecule type" value="Genomic_DNA"/>
</dbReference>
<dbReference type="AlphaFoldDB" id="A0A1E3I0F7"/>
<dbReference type="OrthoDB" id="3366194at2759"/>
<comment type="caution">
    <text evidence="2">The sequence shown here is derived from an EMBL/GenBank/DDBJ whole genome shotgun (WGS) entry which is preliminary data.</text>
</comment>
<proteinExistence type="predicted"/>
<accession>A0A1E3I0F7</accession>
<protein>
    <submittedName>
        <fullName evidence="2">Uncharacterized protein</fullName>
    </submittedName>
</protein>
<feature type="region of interest" description="Disordered" evidence="1">
    <location>
        <begin position="1"/>
        <end position="24"/>
    </location>
</feature>